<dbReference type="GO" id="GO:0043622">
    <property type="term" value="P:cortical microtubule organization"/>
    <property type="evidence" value="ECO:0007669"/>
    <property type="project" value="TreeGrafter"/>
</dbReference>
<dbReference type="PANTHER" id="PTHR31949">
    <property type="entry name" value="GASTRIC MUCIN-LIKE PROTEIN"/>
    <property type="match status" value="1"/>
</dbReference>
<dbReference type="EMBL" id="JBBPBK010000010">
    <property type="protein sequence ID" value="KAK9277380.1"/>
    <property type="molecule type" value="Genomic_DNA"/>
</dbReference>
<comment type="caution">
    <text evidence="2">The sequence shown here is derived from an EMBL/GenBank/DDBJ whole genome shotgun (WGS) entry which is preliminary data.</text>
</comment>
<feature type="compositionally biased region" description="Polar residues" evidence="1">
    <location>
        <begin position="295"/>
        <end position="315"/>
    </location>
</feature>
<feature type="compositionally biased region" description="Low complexity" evidence="1">
    <location>
        <begin position="175"/>
        <end position="195"/>
    </location>
</feature>
<feature type="compositionally biased region" description="Polar residues" evidence="1">
    <location>
        <begin position="237"/>
        <end position="259"/>
    </location>
</feature>
<feature type="compositionally biased region" description="Basic residues" evidence="1">
    <location>
        <begin position="1122"/>
        <end position="1135"/>
    </location>
</feature>
<dbReference type="GO" id="GO:0055028">
    <property type="term" value="C:cortical microtubule"/>
    <property type="evidence" value="ECO:0007669"/>
    <property type="project" value="TreeGrafter"/>
</dbReference>
<dbReference type="Proteomes" id="UP001415857">
    <property type="component" value="Unassembled WGS sequence"/>
</dbReference>
<feature type="region of interest" description="Disordered" evidence="1">
    <location>
        <begin position="1"/>
        <end position="27"/>
    </location>
</feature>
<feature type="compositionally biased region" description="Basic and acidic residues" evidence="1">
    <location>
        <begin position="1167"/>
        <end position="1179"/>
    </location>
</feature>
<feature type="region of interest" description="Disordered" evidence="1">
    <location>
        <begin position="759"/>
        <end position="818"/>
    </location>
</feature>
<evidence type="ECO:0000256" key="1">
    <source>
        <dbReference type="SAM" id="MobiDB-lite"/>
    </source>
</evidence>
<feature type="compositionally biased region" description="Polar residues" evidence="1">
    <location>
        <begin position="339"/>
        <end position="351"/>
    </location>
</feature>
<organism evidence="2 3">
    <name type="scientific">Liquidambar formosana</name>
    <name type="common">Formosan gum</name>
    <dbReference type="NCBI Taxonomy" id="63359"/>
    <lineage>
        <taxon>Eukaryota</taxon>
        <taxon>Viridiplantae</taxon>
        <taxon>Streptophyta</taxon>
        <taxon>Embryophyta</taxon>
        <taxon>Tracheophyta</taxon>
        <taxon>Spermatophyta</taxon>
        <taxon>Magnoliopsida</taxon>
        <taxon>eudicotyledons</taxon>
        <taxon>Gunneridae</taxon>
        <taxon>Pentapetalae</taxon>
        <taxon>Saxifragales</taxon>
        <taxon>Altingiaceae</taxon>
        <taxon>Liquidambar</taxon>
    </lineage>
</organism>
<proteinExistence type="predicted"/>
<accession>A0AAP0RGB6</accession>
<feature type="compositionally biased region" description="Basic and acidic residues" evidence="1">
    <location>
        <begin position="1136"/>
        <end position="1156"/>
    </location>
</feature>
<name>A0AAP0RGB6_LIQFO</name>
<feature type="compositionally biased region" description="Basic and acidic residues" evidence="1">
    <location>
        <begin position="11"/>
        <end position="20"/>
    </location>
</feature>
<feature type="compositionally biased region" description="Low complexity" evidence="1">
    <location>
        <begin position="131"/>
        <end position="141"/>
    </location>
</feature>
<evidence type="ECO:0000313" key="2">
    <source>
        <dbReference type="EMBL" id="KAK9277380.1"/>
    </source>
</evidence>
<dbReference type="AlphaFoldDB" id="A0AAP0RGB6"/>
<feature type="region of interest" description="Disordered" evidence="1">
    <location>
        <begin position="425"/>
        <end position="468"/>
    </location>
</feature>
<gene>
    <name evidence="2" type="ORF">L1049_006923</name>
</gene>
<protein>
    <submittedName>
        <fullName evidence="2">Uncharacterized protein</fullName>
    </submittedName>
</protein>
<feature type="region of interest" description="Disordered" evidence="1">
    <location>
        <begin position="1100"/>
        <end position="1186"/>
    </location>
</feature>
<reference evidence="2 3" key="1">
    <citation type="journal article" date="2024" name="Plant J.">
        <title>Genome sequences and population genomics reveal climatic adaptation and genomic divergence between two closely related sweetgum species.</title>
        <authorList>
            <person name="Xu W.Q."/>
            <person name="Ren C.Q."/>
            <person name="Zhang X.Y."/>
            <person name="Comes H.P."/>
            <person name="Liu X.H."/>
            <person name="Li Y.G."/>
            <person name="Kettle C.J."/>
            <person name="Jalonen R."/>
            <person name="Gaisberger H."/>
            <person name="Ma Y.Z."/>
            <person name="Qiu Y.X."/>
        </authorList>
    </citation>
    <scope>NUCLEOTIDE SEQUENCE [LARGE SCALE GENOMIC DNA]</scope>
    <source>
        <strain evidence="2">Hangzhou</strain>
    </source>
</reference>
<dbReference type="PANTHER" id="PTHR31949:SF3">
    <property type="entry name" value="RUN_FYVE DOMAIN PROTEIN"/>
    <property type="match status" value="1"/>
</dbReference>
<feature type="compositionally biased region" description="Low complexity" evidence="1">
    <location>
        <begin position="428"/>
        <end position="441"/>
    </location>
</feature>
<feature type="compositionally biased region" description="Basic and acidic residues" evidence="1">
    <location>
        <begin position="797"/>
        <end position="810"/>
    </location>
</feature>
<feature type="compositionally biased region" description="Low complexity" evidence="1">
    <location>
        <begin position="764"/>
        <end position="785"/>
    </location>
</feature>
<evidence type="ECO:0000313" key="3">
    <source>
        <dbReference type="Proteomes" id="UP001415857"/>
    </source>
</evidence>
<feature type="region of interest" description="Disordered" evidence="1">
    <location>
        <begin position="81"/>
        <end position="381"/>
    </location>
</feature>
<keyword evidence="3" id="KW-1185">Reference proteome</keyword>
<sequence length="1186" mass="128163">MPPSPALRCSPGREPRAETHRRGRSFESGLLFKEKDDDLTLFNEMQMRERDNFLLQSSDDLEDTFSTKLRYFSDVKLGISIPGRGESSDLLNADGEKNDYDWLLTPPDTPLFPSLDDETPPVNVAHRGRPRSQPISISRSSTMEKSQRSSRGSASPHRLSPSPRSGSNTFQSRGRPSSAPNSSPTSSLRSATPSRRPSPPSSKPSTPAPRSSTPTPRRMSTGSSGTVASPGVRGTSPVKTSRGNSASPKIRAWQSNIPGFSSDAPPNLRTSLADRPASYVRGSSPASRNGRDSSSKFGRQSMSPTASRSVSSPFSQDRDRFSSHSKGSIVSSGDDDTDSLQSLPVGSSNRSASKRVGAFPNNRSLGFSKKPAKTISSSSAPKRSFDYALRQMDHRKSPQNMFRPLLSSVPSTTFYVGKASSAHRTLISRNSSVTTSSNASSDQGTSVAPDTEGSDHNQDDMANECGKVPDPDVQDEVFVFDKVDAVNGDIGHEIHDGSLNIGHDGFVRSPIIESDHGDSKDFSHHDTAVVIGATSEALPIKDNFPEVDSLEDTFFCSKCGCRYVATESVERDVKLCPDCRRKDGLLTVTTTVTTIRVTENSPVLSVKTSEEIELSDNLEPLMTVPHSPEGTNMVGSSVSQHGENVKQVQTCLGEQSQSDLLDNSLARSLVEKDEQQRLVNPQNISSPTVGYSLSDNGSGGQQLQHFNDYPNSKVNVSEGAGISVLLLKRSSSIKGPVVQGRTFTATMIPYDDPSYARDSANSMRSSIGQGSASVSSSVDLSSARQTETRVQRQLSGKKSDFENYRYDKNTKPRSTGSSFSGISNLAYQASGLATSIHENFEVSVGNMEDDVVEETAGASQEQVLASENTEVEDFASYRRTTAPEEDNFECNESCRTMDASTSELSGHTVSSWLEKNPVASFPNNEDCVSCGNGEDFPNNARSILDVDASATSAPSLVEEHTMLNTSVDRVDVAEVPTHSSLDTISEIEIENGHQGTYGSETVVVSPDSRTTADEFREPSVPTSDTDLTASVAEPNTLHSARGILDESMVMVEGNRGSHARSLTLDEATDSILFCSSIVHNLASQAATIAMEKENLVPLEGSRPTATILGKSSSDRKEPRGRVTSKRTSKFPKARQRRVETEMKPPSRKIESDEKTNESFPRNVGLPDKADGTRPPKLESKCNCTIM</sequence>
<feature type="compositionally biased region" description="Polar residues" evidence="1">
    <location>
        <begin position="162"/>
        <end position="174"/>
    </location>
</feature>
<feature type="region of interest" description="Disordered" evidence="1">
    <location>
        <begin position="1008"/>
        <end position="1027"/>
    </location>
</feature>
<feature type="compositionally biased region" description="Low complexity" evidence="1">
    <location>
        <begin position="203"/>
        <end position="224"/>
    </location>
</feature>